<protein>
    <submittedName>
        <fullName evidence="2">Uncharacterized protein</fullName>
    </submittedName>
</protein>
<sequence length="130" mass="14255">MTIRIQRRCEHSESGTGPSRSSRDSRGETARPSGGRRGARISRGQRGLQAPDKRAPRAEPAPPRPERNGPYGMLQNTSTSRSLAHPMARNGVVRFIDLFVFIDTGPASRRGGARRARASVPPSEVCNIYF</sequence>
<dbReference type="Proteomes" id="UP000299102">
    <property type="component" value="Unassembled WGS sequence"/>
</dbReference>
<feature type="region of interest" description="Disordered" evidence="1">
    <location>
        <begin position="1"/>
        <end position="85"/>
    </location>
</feature>
<dbReference type="AlphaFoldDB" id="A0A4C1X2Y0"/>
<gene>
    <name evidence="2" type="ORF">EVAR_40628_1</name>
</gene>
<accession>A0A4C1X2Y0</accession>
<organism evidence="2 3">
    <name type="scientific">Eumeta variegata</name>
    <name type="common">Bagworm moth</name>
    <name type="synonym">Eumeta japonica</name>
    <dbReference type="NCBI Taxonomy" id="151549"/>
    <lineage>
        <taxon>Eukaryota</taxon>
        <taxon>Metazoa</taxon>
        <taxon>Ecdysozoa</taxon>
        <taxon>Arthropoda</taxon>
        <taxon>Hexapoda</taxon>
        <taxon>Insecta</taxon>
        <taxon>Pterygota</taxon>
        <taxon>Neoptera</taxon>
        <taxon>Endopterygota</taxon>
        <taxon>Lepidoptera</taxon>
        <taxon>Glossata</taxon>
        <taxon>Ditrysia</taxon>
        <taxon>Tineoidea</taxon>
        <taxon>Psychidae</taxon>
        <taxon>Oiketicinae</taxon>
        <taxon>Eumeta</taxon>
    </lineage>
</organism>
<keyword evidence="3" id="KW-1185">Reference proteome</keyword>
<name>A0A4C1X2Y0_EUMVA</name>
<proteinExistence type="predicted"/>
<evidence type="ECO:0000313" key="2">
    <source>
        <dbReference type="EMBL" id="GBP58086.1"/>
    </source>
</evidence>
<comment type="caution">
    <text evidence="2">The sequence shown here is derived from an EMBL/GenBank/DDBJ whole genome shotgun (WGS) entry which is preliminary data.</text>
</comment>
<reference evidence="2 3" key="1">
    <citation type="journal article" date="2019" name="Commun. Biol.">
        <title>The bagworm genome reveals a unique fibroin gene that provides high tensile strength.</title>
        <authorList>
            <person name="Kono N."/>
            <person name="Nakamura H."/>
            <person name="Ohtoshi R."/>
            <person name="Tomita M."/>
            <person name="Numata K."/>
            <person name="Arakawa K."/>
        </authorList>
    </citation>
    <scope>NUCLEOTIDE SEQUENCE [LARGE SCALE GENOMIC DNA]</scope>
</reference>
<evidence type="ECO:0000256" key="1">
    <source>
        <dbReference type="SAM" id="MobiDB-lite"/>
    </source>
</evidence>
<dbReference type="EMBL" id="BGZK01000727">
    <property type="protein sequence ID" value="GBP58086.1"/>
    <property type="molecule type" value="Genomic_DNA"/>
</dbReference>
<evidence type="ECO:0000313" key="3">
    <source>
        <dbReference type="Proteomes" id="UP000299102"/>
    </source>
</evidence>